<dbReference type="Pfam" id="PF23169">
    <property type="entry name" value="HalD"/>
    <property type="match status" value="1"/>
</dbReference>
<evidence type="ECO:0000259" key="2">
    <source>
        <dbReference type="PROSITE" id="PS51471"/>
    </source>
</evidence>
<dbReference type="STRING" id="28092.WM40_23290"/>
<evidence type="ECO:0000313" key="3">
    <source>
        <dbReference type="EMBL" id="KKB61433.1"/>
    </source>
</evidence>
<evidence type="ECO:0000256" key="1">
    <source>
        <dbReference type="RuleBase" id="RU003682"/>
    </source>
</evidence>
<evidence type="ECO:0000313" key="4">
    <source>
        <dbReference type="Proteomes" id="UP000033618"/>
    </source>
</evidence>
<comment type="caution">
    <text evidence="3">The sequence shown here is derived from an EMBL/GenBank/DDBJ whole genome shotgun (WGS) entry which is preliminary data.</text>
</comment>
<keyword evidence="1" id="KW-0560">Oxidoreductase</keyword>
<comment type="similarity">
    <text evidence="1">Belongs to the iron/ascorbate-dependent oxidoreductase family.</text>
</comment>
<accession>A0A0F5JUB2</accession>
<dbReference type="RefSeq" id="WP_024902398.1">
    <property type="nucleotide sequence ID" value="NZ_CADFGU010000001.1"/>
</dbReference>
<keyword evidence="1" id="KW-0408">Iron</keyword>
<dbReference type="PROSITE" id="PS51471">
    <property type="entry name" value="FE2OG_OXY"/>
    <property type="match status" value="1"/>
</dbReference>
<dbReference type="InterPro" id="IPR005123">
    <property type="entry name" value="Oxoglu/Fe-dep_dioxygenase_dom"/>
</dbReference>
<dbReference type="GO" id="GO:0016491">
    <property type="term" value="F:oxidoreductase activity"/>
    <property type="evidence" value="ECO:0007669"/>
    <property type="project" value="UniProtKB-KW"/>
</dbReference>
<dbReference type="InterPro" id="IPR056470">
    <property type="entry name" value="BesD/HalB-like"/>
</dbReference>
<gene>
    <name evidence="3" type="ORF">WM40_23290</name>
</gene>
<dbReference type="Proteomes" id="UP000033618">
    <property type="component" value="Unassembled WGS sequence"/>
</dbReference>
<dbReference type="SUPFAM" id="SSF51197">
    <property type="entry name" value="Clavaminate synthase-like"/>
    <property type="match status" value="1"/>
</dbReference>
<reference evidence="3 4" key="1">
    <citation type="submission" date="2015-03" db="EMBL/GenBank/DDBJ databases">
        <title>Draft Genome Sequence of Burkholderia andropogonis type strain ICMP2807, isolated from Sorghum bicolor.</title>
        <authorList>
            <person name="Lopes-Santos L."/>
            <person name="Castro D.B."/>
            <person name="Ottoboni L.M."/>
            <person name="Park D."/>
            <person name="Weirc B.S."/>
            <person name="Destefano S.A."/>
        </authorList>
    </citation>
    <scope>NUCLEOTIDE SEQUENCE [LARGE SCALE GENOMIC DNA]</scope>
    <source>
        <strain evidence="3 4">ICMP2807</strain>
    </source>
</reference>
<proteinExistence type="inferred from homology"/>
<keyword evidence="4" id="KW-1185">Reference proteome</keyword>
<dbReference type="EMBL" id="LAQU01000043">
    <property type="protein sequence ID" value="KKB61433.1"/>
    <property type="molecule type" value="Genomic_DNA"/>
</dbReference>
<name>A0A0F5JUB2_9BURK</name>
<feature type="domain" description="Fe2OG dioxygenase" evidence="2">
    <location>
        <begin position="118"/>
        <end position="220"/>
    </location>
</feature>
<protein>
    <submittedName>
        <fullName evidence="3">2OG-Fe(II) oxygenase</fullName>
    </submittedName>
</protein>
<dbReference type="Gene3D" id="2.60.120.620">
    <property type="entry name" value="q2cbj1_9rhob like domain"/>
    <property type="match status" value="1"/>
</dbReference>
<organism evidence="3 4">
    <name type="scientific">Robbsia andropogonis</name>
    <dbReference type="NCBI Taxonomy" id="28092"/>
    <lineage>
        <taxon>Bacteria</taxon>
        <taxon>Pseudomonadati</taxon>
        <taxon>Pseudomonadota</taxon>
        <taxon>Betaproteobacteria</taxon>
        <taxon>Burkholderiales</taxon>
        <taxon>Burkholderiaceae</taxon>
        <taxon>Robbsia</taxon>
    </lineage>
</organism>
<keyword evidence="1" id="KW-0479">Metal-binding</keyword>
<sequence>MRIGGTMPHASPVALLPDRLRLLDDDALRGDFVDQGKFLFLRDFLPPTLTQAVVDGMQAARVEMNRNYLPGHKKGGSVSRHTIDKRAPVIAELYRSPALIHWLEKLAGEPLMPSPDSDPHAYALYFYTEPGDHIGWHYDTSYYKGRRYTLLLGVLDQSSSKLEYKLHTKDPTRARTPDLDGAIGLDPGALVFFDGDMLSHRITPLGIGEERVSLTFEYVTDQRMGQWKRFISNMKDAIAYFGFKQVFRSKKRSR</sequence>
<dbReference type="GO" id="GO:0046872">
    <property type="term" value="F:metal ion binding"/>
    <property type="evidence" value="ECO:0007669"/>
    <property type="project" value="UniProtKB-KW"/>
</dbReference>
<dbReference type="AlphaFoldDB" id="A0A0F5JUB2"/>
<dbReference type="PATRIC" id="fig|28092.6.peg.5470"/>